<evidence type="ECO:0000313" key="2">
    <source>
        <dbReference type="Proteomes" id="UP001281147"/>
    </source>
</evidence>
<reference evidence="1" key="1">
    <citation type="submission" date="2023-07" db="EMBL/GenBank/DDBJ databases">
        <title>Black Yeasts Isolated from many extreme environments.</title>
        <authorList>
            <person name="Coleine C."/>
            <person name="Stajich J.E."/>
            <person name="Selbmann L."/>
        </authorList>
    </citation>
    <scope>NUCLEOTIDE SEQUENCE</scope>
    <source>
        <strain evidence="1">CCFEE 5714</strain>
    </source>
</reference>
<sequence>MNELALWPLRILLPLKAVEAQVELQNTRHSPFAKSTALGGMHLLPFYGLEQTKAVILRHAFETAKRLVKHSSQHPLEVCLATPHMRATGDDDRVRAYSIAFVYHEKTMPRTVFDRRDIVTKTHTGEVWVDLKQNNILTMLARLSEGRGKFVVKVWMYSPKFEKQARRYGSYFVGENLGLHYRACDAGSSAGGSIVGSGAGSAGSDAGSGAGSGMTEEGLLPAARPCAVCQGGHSALACGTEGVQHGGES</sequence>
<gene>
    <name evidence="1" type="ORF">LTR37_009143</name>
</gene>
<organism evidence="1 2">
    <name type="scientific">Vermiconidia calcicola</name>
    <dbReference type="NCBI Taxonomy" id="1690605"/>
    <lineage>
        <taxon>Eukaryota</taxon>
        <taxon>Fungi</taxon>
        <taxon>Dikarya</taxon>
        <taxon>Ascomycota</taxon>
        <taxon>Pezizomycotina</taxon>
        <taxon>Dothideomycetes</taxon>
        <taxon>Dothideomycetidae</taxon>
        <taxon>Mycosphaerellales</taxon>
        <taxon>Extremaceae</taxon>
        <taxon>Vermiconidia</taxon>
    </lineage>
</organism>
<accession>A0ACC3N984</accession>
<evidence type="ECO:0000313" key="1">
    <source>
        <dbReference type="EMBL" id="KAK3712281.1"/>
    </source>
</evidence>
<proteinExistence type="predicted"/>
<protein>
    <submittedName>
        <fullName evidence="1">Uncharacterized protein</fullName>
    </submittedName>
</protein>
<dbReference type="Proteomes" id="UP001281147">
    <property type="component" value="Unassembled WGS sequence"/>
</dbReference>
<comment type="caution">
    <text evidence="1">The sequence shown here is derived from an EMBL/GenBank/DDBJ whole genome shotgun (WGS) entry which is preliminary data.</text>
</comment>
<keyword evidence="2" id="KW-1185">Reference proteome</keyword>
<dbReference type="EMBL" id="JAUTXU010000070">
    <property type="protein sequence ID" value="KAK3712281.1"/>
    <property type="molecule type" value="Genomic_DNA"/>
</dbReference>
<name>A0ACC3N984_9PEZI</name>